<dbReference type="Proteomes" id="UP001612741">
    <property type="component" value="Unassembled WGS sequence"/>
</dbReference>
<dbReference type="Gene3D" id="1.20.1090.10">
    <property type="entry name" value="Dehydroquinate synthase-like - alpha domain"/>
    <property type="match status" value="1"/>
</dbReference>
<dbReference type="EC" id="1.1.1.1" evidence="4"/>
<evidence type="ECO:0000313" key="5">
    <source>
        <dbReference type="Proteomes" id="UP001612741"/>
    </source>
</evidence>
<dbReference type="InterPro" id="IPR018211">
    <property type="entry name" value="ADH_Fe_CS"/>
</dbReference>
<dbReference type="EMBL" id="JBITGY010000019">
    <property type="protein sequence ID" value="MFI6505409.1"/>
    <property type="molecule type" value="Genomic_DNA"/>
</dbReference>
<gene>
    <name evidence="4" type="ORF">ACIBG2_49070</name>
</gene>
<dbReference type="InterPro" id="IPR001670">
    <property type="entry name" value="ADH_Fe/GldA"/>
</dbReference>
<dbReference type="Pfam" id="PF00465">
    <property type="entry name" value="Fe-ADH"/>
    <property type="match status" value="1"/>
</dbReference>
<dbReference type="Gene3D" id="3.40.50.1970">
    <property type="match status" value="1"/>
</dbReference>
<dbReference type="SUPFAM" id="SSF56796">
    <property type="entry name" value="Dehydroquinate synthase-like"/>
    <property type="match status" value="1"/>
</dbReference>
<keyword evidence="1 4" id="KW-0560">Oxidoreductase</keyword>
<accession>A0ABW7ZCZ2</accession>
<dbReference type="InterPro" id="IPR039697">
    <property type="entry name" value="Alcohol_dehydrogenase_Fe"/>
</dbReference>
<comment type="caution">
    <text evidence="4">The sequence shown here is derived from an EMBL/GenBank/DDBJ whole genome shotgun (WGS) entry which is preliminary data.</text>
</comment>
<reference evidence="4 5" key="1">
    <citation type="submission" date="2024-10" db="EMBL/GenBank/DDBJ databases">
        <title>The Natural Products Discovery Center: Release of the First 8490 Sequenced Strains for Exploring Actinobacteria Biosynthetic Diversity.</title>
        <authorList>
            <person name="Kalkreuter E."/>
            <person name="Kautsar S.A."/>
            <person name="Yang D."/>
            <person name="Bader C.D."/>
            <person name="Teijaro C.N."/>
            <person name="Fluegel L."/>
            <person name="Davis C.M."/>
            <person name="Simpson J.R."/>
            <person name="Lauterbach L."/>
            <person name="Steele A.D."/>
            <person name="Gui C."/>
            <person name="Meng S."/>
            <person name="Li G."/>
            <person name="Viehrig K."/>
            <person name="Ye F."/>
            <person name="Su P."/>
            <person name="Kiefer A.F."/>
            <person name="Nichols A."/>
            <person name="Cepeda A.J."/>
            <person name="Yan W."/>
            <person name="Fan B."/>
            <person name="Jiang Y."/>
            <person name="Adhikari A."/>
            <person name="Zheng C.-J."/>
            <person name="Schuster L."/>
            <person name="Cowan T.M."/>
            <person name="Smanski M.J."/>
            <person name="Chevrette M.G."/>
            <person name="De Carvalho L.P.S."/>
            <person name="Shen B."/>
        </authorList>
    </citation>
    <scope>NUCLEOTIDE SEQUENCE [LARGE SCALE GENOMIC DNA]</scope>
    <source>
        <strain evidence="4 5">NPDC050545</strain>
    </source>
</reference>
<name>A0ABW7ZCZ2_9ACTN</name>
<dbReference type="PROSITE" id="PS00913">
    <property type="entry name" value="ADH_IRON_1"/>
    <property type="match status" value="1"/>
</dbReference>
<dbReference type="RefSeq" id="WP_397091559.1">
    <property type="nucleotide sequence ID" value="NZ_JBITGY010000019.1"/>
</dbReference>
<protein>
    <submittedName>
        <fullName evidence="4">Iron-containing alcohol dehydrogenase</fullName>
        <ecNumber evidence="4">1.1.1.1</ecNumber>
    </submittedName>
</protein>
<organism evidence="4 5">
    <name type="scientific">Nonomuraea typhae</name>
    <dbReference type="NCBI Taxonomy" id="2603600"/>
    <lineage>
        <taxon>Bacteria</taxon>
        <taxon>Bacillati</taxon>
        <taxon>Actinomycetota</taxon>
        <taxon>Actinomycetes</taxon>
        <taxon>Streptosporangiales</taxon>
        <taxon>Streptosporangiaceae</taxon>
        <taxon>Nonomuraea</taxon>
    </lineage>
</organism>
<evidence type="ECO:0000256" key="1">
    <source>
        <dbReference type="ARBA" id="ARBA00023002"/>
    </source>
</evidence>
<feature type="domain" description="Fe-containing alcohol dehydrogenase-like C-terminal" evidence="3">
    <location>
        <begin position="177"/>
        <end position="338"/>
    </location>
</feature>
<dbReference type="Pfam" id="PF25137">
    <property type="entry name" value="ADH_Fe_C"/>
    <property type="match status" value="1"/>
</dbReference>
<proteinExistence type="predicted"/>
<dbReference type="PANTHER" id="PTHR11496:SF103">
    <property type="entry name" value="DEHYDROGENASE, PUTATIVE-RELATED"/>
    <property type="match status" value="1"/>
</dbReference>
<feature type="domain" description="Alcohol dehydrogenase iron-type/glycerol dehydrogenase GldA" evidence="2">
    <location>
        <begin position="4"/>
        <end position="165"/>
    </location>
</feature>
<dbReference type="InterPro" id="IPR056798">
    <property type="entry name" value="ADH_Fe_C"/>
</dbReference>
<sequence length="379" mass="39786">MTPEVRIGGGVVSRLPEVLGQARRVLVVHGRRSFRAGAAAALVDGLATDVRSYAGVRPNPDLRQVREAVALAREYRPDAVVGIGGGSAMDVAKCVAVLAGCADDPRSYLLGSSPIPERRSCRLIQIPTIAGSGSELTCFATVYAGHRKLSLDHPSARADHVLIDPDLASTVPTPVAAASALDAMGQAVESAWAVAATPESRDLAVQALETLTPVLGAATSRGTFTEPGLRTELARGAALAGAAINISRTTAAHALSYPLTARYGIAHGVAVGLHLRWLIGHNSAATAADTRHPDGPEALRRIIDDSQRICREGAGVPLETMIDRLLAMHGLDGLQIPRRQWHEDLSGGRAANNPRVVSHEDVLRNAGGTTRLMHGSRHS</sequence>
<evidence type="ECO:0000313" key="4">
    <source>
        <dbReference type="EMBL" id="MFI6505409.1"/>
    </source>
</evidence>
<dbReference type="PANTHER" id="PTHR11496">
    <property type="entry name" value="ALCOHOL DEHYDROGENASE"/>
    <property type="match status" value="1"/>
</dbReference>
<evidence type="ECO:0000259" key="2">
    <source>
        <dbReference type="Pfam" id="PF00465"/>
    </source>
</evidence>
<keyword evidence="5" id="KW-1185">Reference proteome</keyword>
<dbReference type="GO" id="GO:0004022">
    <property type="term" value="F:alcohol dehydrogenase (NAD+) activity"/>
    <property type="evidence" value="ECO:0007669"/>
    <property type="project" value="UniProtKB-EC"/>
</dbReference>
<evidence type="ECO:0000259" key="3">
    <source>
        <dbReference type="Pfam" id="PF25137"/>
    </source>
</evidence>